<proteinExistence type="predicted"/>
<dbReference type="RefSeq" id="WP_183982635.1">
    <property type="nucleotide sequence ID" value="NZ_JACIEV010000002.1"/>
</dbReference>
<name>A0A840FG26_9SPHN</name>
<evidence type="ECO:0000313" key="3">
    <source>
        <dbReference type="Proteomes" id="UP000529795"/>
    </source>
</evidence>
<comment type="caution">
    <text evidence="2">The sequence shown here is derived from an EMBL/GenBank/DDBJ whole genome shotgun (WGS) entry which is preliminary data.</text>
</comment>
<dbReference type="EMBL" id="JACIEV010000002">
    <property type="protein sequence ID" value="MBB4152948.1"/>
    <property type="molecule type" value="Genomic_DNA"/>
</dbReference>
<dbReference type="Proteomes" id="UP000529795">
    <property type="component" value="Unassembled WGS sequence"/>
</dbReference>
<accession>A0A840FG26</accession>
<sequence length="141" mass="15228">MADEDPLAFTPVPTSRARHNGWTPERQRRFIAALAMIGLVSVAAREVGMSAKSAYALRKRAGAEEFAIAWDRAVGSGQAHARSTAVERAIHGTLVPVFHRGKRVGARRVFDNKLLVVALRAFAAPGTLGPAFSRDRLDDPA</sequence>
<reference evidence="2 3" key="1">
    <citation type="submission" date="2020-08" db="EMBL/GenBank/DDBJ databases">
        <title>Genomic Encyclopedia of Type Strains, Phase IV (KMG-IV): sequencing the most valuable type-strain genomes for metagenomic binning, comparative biology and taxonomic classification.</title>
        <authorList>
            <person name="Goeker M."/>
        </authorList>
    </citation>
    <scope>NUCLEOTIDE SEQUENCE [LARGE SCALE GENOMIC DNA]</scope>
    <source>
        <strain evidence="2 3">YC6723</strain>
    </source>
</reference>
<gene>
    <name evidence="2" type="ORF">GGQ80_000836</name>
</gene>
<evidence type="ECO:0000256" key="1">
    <source>
        <dbReference type="SAM" id="MobiDB-lite"/>
    </source>
</evidence>
<keyword evidence="3" id="KW-1185">Reference proteome</keyword>
<feature type="region of interest" description="Disordered" evidence="1">
    <location>
        <begin position="1"/>
        <end position="20"/>
    </location>
</feature>
<protein>
    <submittedName>
        <fullName evidence="2">Uncharacterized protein</fullName>
    </submittedName>
</protein>
<dbReference type="AlphaFoldDB" id="A0A840FG26"/>
<evidence type="ECO:0000313" key="2">
    <source>
        <dbReference type="EMBL" id="MBB4152948.1"/>
    </source>
</evidence>
<organism evidence="2 3">
    <name type="scientific">Sphingomonas jinjuensis</name>
    <dbReference type="NCBI Taxonomy" id="535907"/>
    <lineage>
        <taxon>Bacteria</taxon>
        <taxon>Pseudomonadati</taxon>
        <taxon>Pseudomonadota</taxon>
        <taxon>Alphaproteobacteria</taxon>
        <taxon>Sphingomonadales</taxon>
        <taxon>Sphingomonadaceae</taxon>
        <taxon>Sphingomonas</taxon>
    </lineage>
</organism>